<feature type="domain" description="Peptidase M16 N-terminal" evidence="3">
    <location>
        <begin position="71"/>
        <end position="177"/>
    </location>
</feature>
<dbReference type="AlphaFoldDB" id="Q23PW8"/>
<dbReference type="KEGG" id="tet:TTHERM_00463150"/>
<dbReference type="GeneID" id="7835285"/>
<dbReference type="PANTHER" id="PTHR11851:SF49">
    <property type="entry name" value="MITOCHONDRIAL-PROCESSING PEPTIDASE SUBUNIT ALPHA"/>
    <property type="match status" value="1"/>
</dbReference>
<dbReference type="InterPro" id="IPR050361">
    <property type="entry name" value="MPP/UQCRC_Complex"/>
</dbReference>
<dbReference type="Proteomes" id="UP000009168">
    <property type="component" value="Unassembled WGS sequence"/>
</dbReference>
<dbReference type="InParanoid" id="Q23PW8"/>
<dbReference type="InterPro" id="IPR007863">
    <property type="entry name" value="Peptidase_M16_C"/>
</dbReference>
<evidence type="ECO:0000313" key="5">
    <source>
        <dbReference type="EMBL" id="EAR98567.3"/>
    </source>
</evidence>
<dbReference type="EMBL" id="GG662650">
    <property type="protein sequence ID" value="EAR98567.3"/>
    <property type="molecule type" value="Genomic_DNA"/>
</dbReference>
<dbReference type="HOGENOM" id="CLU_009902_5_2_1"/>
<dbReference type="GO" id="GO:0046872">
    <property type="term" value="F:metal ion binding"/>
    <property type="evidence" value="ECO:0007669"/>
    <property type="project" value="InterPro"/>
</dbReference>
<dbReference type="InterPro" id="IPR011249">
    <property type="entry name" value="Metalloenz_LuxS/M16"/>
</dbReference>
<evidence type="ECO:0000313" key="6">
    <source>
        <dbReference type="Proteomes" id="UP000009168"/>
    </source>
</evidence>
<comment type="function">
    <text evidence="1">Substrate recognition and binding subunit of the essential mitochondrial processing protease (MPP), which cleaves the mitochondrial sequence off newly imported precursors proteins.</text>
</comment>
<gene>
    <name evidence="5" type="ORF">TTHERM_00463150</name>
</gene>
<dbReference type="Gene3D" id="3.30.830.10">
    <property type="entry name" value="Metalloenzyme, LuxS/M16 peptidase-like"/>
    <property type="match status" value="2"/>
</dbReference>
<organism evidence="5 6">
    <name type="scientific">Tetrahymena thermophila (strain SB210)</name>
    <dbReference type="NCBI Taxonomy" id="312017"/>
    <lineage>
        <taxon>Eukaryota</taxon>
        <taxon>Sar</taxon>
        <taxon>Alveolata</taxon>
        <taxon>Ciliophora</taxon>
        <taxon>Intramacronucleata</taxon>
        <taxon>Oligohymenophorea</taxon>
        <taxon>Hymenostomatida</taxon>
        <taxon>Tetrahymenina</taxon>
        <taxon>Tetrahymenidae</taxon>
        <taxon>Tetrahymena</taxon>
    </lineage>
</organism>
<protein>
    <submittedName>
        <fullName evidence="5">Peptidase M16 inactive domain protein</fullName>
    </submittedName>
</protein>
<dbReference type="PANTHER" id="PTHR11851">
    <property type="entry name" value="METALLOPROTEASE"/>
    <property type="match status" value="1"/>
</dbReference>
<proteinExistence type="inferred from homology"/>
<dbReference type="eggNOG" id="KOG0960">
    <property type="taxonomic scope" value="Eukaryota"/>
</dbReference>
<evidence type="ECO:0000259" key="4">
    <source>
        <dbReference type="Pfam" id="PF05193"/>
    </source>
</evidence>
<dbReference type="Pfam" id="PF00675">
    <property type="entry name" value="Peptidase_M16"/>
    <property type="match status" value="1"/>
</dbReference>
<dbReference type="FunCoup" id="Q23PW8">
    <property type="interactions" value="676"/>
</dbReference>
<dbReference type="SUPFAM" id="SSF63411">
    <property type="entry name" value="LuxS/MPP-like metallohydrolase"/>
    <property type="match status" value="2"/>
</dbReference>
<dbReference type="RefSeq" id="XP_001018812.3">
    <property type="nucleotide sequence ID" value="XM_001018812.3"/>
</dbReference>
<dbReference type="Pfam" id="PF05193">
    <property type="entry name" value="Peptidase_M16_C"/>
    <property type="match status" value="1"/>
</dbReference>
<reference evidence="6" key="1">
    <citation type="journal article" date="2006" name="PLoS Biol.">
        <title>Macronuclear genome sequence of the ciliate Tetrahymena thermophila, a model eukaryote.</title>
        <authorList>
            <person name="Eisen J.A."/>
            <person name="Coyne R.S."/>
            <person name="Wu M."/>
            <person name="Wu D."/>
            <person name="Thiagarajan M."/>
            <person name="Wortman J.R."/>
            <person name="Badger J.H."/>
            <person name="Ren Q."/>
            <person name="Amedeo P."/>
            <person name="Jones K.M."/>
            <person name="Tallon L.J."/>
            <person name="Delcher A.L."/>
            <person name="Salzberg S.L."/>
            <person name="Silva J.C."/>
            <person name="Haas B.J."/>
            <person name="Majoros W.H."/>
            <person name="Farzad M."/>
            <person name="Carlton J.M."/>
            <person name="Smith R.K. Jr."/>
            <person name="Garg J."/>
            <person name="Pearlman R.E."/>
            <person name="Karrer K.M."/>
            <person name="Sun L."/>
            <person name="Manning G."/>
            <person name="Elde N.C."/>
            <person name="Turkewitz A.P."/>
            <person name="Asai D.J."/>
            <person name="Wilkes D.E."/>
            <person name="Wang Y."/>
            <person name="Cai H."/>
            <person name="Collins K."/>
            <person name="Stewart B.A."/>
            <person name="Lee S.R."/>
            <person name="Wilamowska K."/>
            <person name="Weinberg Z."/>
            <person name="Ruzzo W.L."/>
            <person name="Wloga D."/>
            <person name="Gaertig J."/>
            <person name="Frankel J."/>
            <person name="Tsao C.-C."/>
            <person name="Gorovsky M.A."/>
            <person name="Keeling P.J."/>
            <person name="Waller R.F."/>
            <person name="Patron N.J."/>
            <person name="Cherry J.M."/>
            <person name="Stover N.A."/>
            <person name="Krieger C.J."/>
            <person name="del Toro C."/>
            <person name="Ryder H.F."/>
            <person name="Williamson S.C."/>
            <person name="Barbeau R.A."/>
            <person name="Hamilton E.P."/>
            <person name="Orias E."/>
        </authorList>
    </citation>
    <scope>NUCLEOTIDE SEQUENCE [LARGE SCALE GENOMIC DNA]</scope>
    <source>
        <strain evidence="6">SB210</strain>
    </source>
</reference>
<dbReference type="GO" id="GO:0005739">
    <property type="term" value="C:mitochondrion"/>
    <property type="evidence" value="ECO:0007669"/>
    <property type="project" value="TreeGrafter"/>
</dbReference>
<feature type="domain" description="Peptidase M16 C-terminal" evidence="4">
    <location>
        <begin position="198"/>
        <end position="385"/>
    </location>
</feature>
<comment type="similarity">
    <text evidence="2">Belongs to the peptidase M16 family.</text>
</comment>
<sequence length="468" mass="53269">MRRITTKQLFQTIRRSIATNPRDQIINCDPTKMIPGFSPIFKEDKPTKYQITTLDCGVKVLTEDSAFPFHTDINIVGNFGTRNETQKTGGAMKMLNTLLFMSGDNQSILQNYELNQLNGGGINMHFDQETTSYKCQCIPEDTESMLDLLLKTAISPKDFSVFEPSALSNELENLEFEKIFLKAAYDGKGVGMCDLNPSMTEQDFLDFQNKYITPHRLLISGSNVPSHEHFVNLVQQMLKKYPQFLNRKYNPNPFESIYAGKEIRIETESDLVEVGVGFKAVNWQHPDMIIFQIIFSIIGNSSYFSTGGPGKGMHARATKNLLNRLSYVQGADCICNIFTDSGFFGLKLTGTNESINELIQSCIRELHLLQMPISPIELQRSKNILKSLINLSLERQQDRLEEAAKHVINFKQIKLDETERMIDRVTTEDINRVARELFQNSRPTVTMIGEGVNKAMSYDQICRLCYKQ</sequence>
<dbReference type="STRING" id="312017.Q23PW8"/>
<name>Q23PW8_TETTS</name>
<dbReference type="InterPro" id="IPR011765">
    <property type="entry name" value="Pept_M16_N"/>
</dbReference>
<dbReference type="OrthoDB" id="10251424at2759"/>
<evidence type="ECO:0000256" key="1">
    <source>
        <dbReference type="ARBA" id="ARBA00002123"/>
    </source>
</evidence>
<evidence type="ECO:0000259" key="3">
    <source>
        <dbReference type="Pfam" id="PF00675"/>
    </source>
</evidence>
<keyword evidence="6" id="KW-1185">Reference proteome</keyword>
<accession>Q23PW8</accession>
<evidence type="ECO:0000256" key="2">
    <source>
        <dbReference type="ARBA" id="ARBA00007261"/>
    </source>
</evidence>